<reference evidence="2" key="1">
    <citation type="submission" date="2023-10" db="EMBL/GenBank/DDBJ databases">
        <title>Genome assembly of Pristionchus species.</title>
        <authorList>
            <person name="Yoshida K."/>
            <person name="Sommer R.J."/>
        </authorList>
    </citation>
    <scope>NUCLEOTIDE SEQUENCE</scope>
    <source>
        <strain evidence="2">RS5133</strain>
    </source>
</reference>
<organism evidence="2 3">
    <name type="scientific">Pristionchus fissidentatus</name>
    <dbReference type="NCBI Taxonomy" id="1538716"/>
    <lineage>
        <taxon>Eukaryota</taxon>
        <taxon>Metazoa</taxon>
        <taxon>Ecdysozoa</taxon>
        <taxon>Nematoda</taxon>
        <taxon>Chromadorea</taxon>
        <taxon>Rhabditida</taxon>
        <taxon>Rhabditina</taxon>
        <taxon>Diplogasteromorpha</taxon>
        <taxon>Diplogasteroidea</taxon>
        <taxon>Neodiplogasteridae</taxon>
        <taxon>Pristionchus</taxon>
    </lineage>
</organism>
<dbReference type="InterPro" id="IPR045055">
    <property type="entry name" value="DNA2/NAM7-like"/>
</dbReference>
<evidence type="ECO:0000259" key="1">
    <source>
        <dbReference type="Pfam" id="PF13087"/>
    </source>
</evidence>
<proteinExistence type="predicted"/>
<comment type="caution">
    <text evidence="2">The sequence shown here is derived from an EMBL/GenBank/DDBJ whole genome shotgun (WGS) entry which is preliminary data.</text>
</comment>
<accession>A0AAV5WQ28</accession>
<sequence>PDGQIFTLGELVDLNGRILPFYFSRNAQNEKKEEEGRAGINNRADQETIVALRAELSSLTEKRRSAIDFPKAVIFWHVVEKERKEFGSASYWNELQMKYSVHLVKYLIQKYPGMSVMCVSVYDLHAKKLQRAINDMLTKENLTYEFSRESICTTIDAIQGADADFIIVNTVRCNLSRELGSSGSEDRVNVALSRAKRSLFILGDAHTLTSSESWRMVIKKITSMAKNGEAQIAVGAPRAGPDSELNLNV</sequence>
<feature type="domain" description="DNA2/NAM7 helicase-like C-terminal" evidence="1">
    <location>
        <begin position="67"/>
        <end position="205"/>
    </location>
</feature>
<protein>
    <recommendedName>
        <fullName evidence="1">DNA2/NAM7 helicase-like C-terminal domain-containing protein</fullName>
    </recommendedName>
</protein>
<dbReference type="EMBL" id="BTSY01000006">
    <property type="protein sequence ID" value="GMT34234.1"/>
    <property type="molecule type" value="Genomic_DNA"/>
</dbReference>
<dbReference type="AlphaFoldDB" id="A0AAV5WQ28"/>
<dbReference type="Gene3D" id="3.40.50.300">
    <property type="entry name" value="P-loop containing nucleotide triphosphate hydrolases"/>
    <property type="match status" value="1"/>
</dbReference>
<feature type="non-terminal residue" evidence="2">
    <location>
        <position position="1"/>
    </location>
</feature>
<dbReference type="InterPro" id="IPR047187">
    <property type="entry name" value="SF1_C_Upf1"/>
</dbReference>
<evidence type="ECO:0000313" key="2">
    <source>
        <dbReference type="EMBL" id="GMT34234.1"/>
    </source>
</evidence>
<dbReference type="InterPro" id="IPR027417">
    <property type="entry name" value="P-loop_NTPase"/>
</dbReference>
<dbReference type="Proteomes" id="UP001432322">
    <property type="component" value="Unassembled WGS sequence"/>
</dbReference>
<evidence type="ECO:0000313" key="3">
    <source>
        <dbReference type="Proteomes" id="UP001432322"/>
    </source>
</evidence>
<dbReference type="CDD" id="cd18808">
    <property type="entry name" value="SF1_C_Upf1"/>
    <property type="match status" value="1"/>
</dbReference>
<name>A0AAV5WQ28_9BILA</name>
<dbReference type="SUPFAM" id="SSF52540">
    <property type="entry name" value="P-loop containing nucleoside triphosphate hydrolases"/>
    <property type="match status" value="1"/>
</dbReference>
<gene>
    <name evidence="2" type="ORF">PFISCL1PPCAC_25531</name>
</gene>
<dbReference type="InterPro" id="IPR041679">
    <property type="entry name" value="DNA2/NAM7-like_C"/>
</dbReference>
<feature type="non-terminal residue" evidence="2">
    <location>
        <position position="249"/>
    </location>
</feature>
<dbReference type="PANTHER" id="PTHR10887">
    <property type="entry name" value="DNA2/NAM7 HELICASE FAMILY"/>
    <property type="match status" value="1"/>
</dbReference>
<dbReference type="Pfam" id="PF13087">
    <property type="entry name" value="AAA_12"/>
    <property type="match status" value="1"/>
</dbReference>
<dbReference type="PANTHER" id="PTHR10887:SF495">
    <property type="entry name" value="HELICASE SENATAXIN ISOFORM X1-RELATED"/>
    <property type="match status" value="1"/>
</dbReference>
<keyword evidence="3" id="KW-1185">Reference proteome</keyword>